<reference evidence="1" key="1">
    <citation type="submission" date="2018-05" db="EMBL/GenBank/DDBJ databases">
        <authorList>
            <person name="Lanie J.A."/>
            <person name="Ng W.-L."/>
            <person name="Kazmierczak K.M."/>
            <person name="Andrzejewski T.M."/>
            <person name="Davidsen T.M."/>
            <person name="Wayne K.J."/>
            <person name="Tettelin H."/>
            <person name="Glass J.I."/>
            <person name="Rusch D."/>
            <person name="Podicherti R."/>
            <person name="Tsui H.-C.T."/>
            <person name="Winkler M.E."/>
        </authorList>
    </citation>
    <scope>NUCLEOTIDE SEQUENCE</scope>
</reference>
<dbReference type="EMBL" id="UINC01094631">
    <property type="protein sequence ID" value="SVC50029.1"/>
    <property type="molecule type" value="Genomic_DNA"/>
</dbReference>
<dbReference type="InterPro" id="IPR036388">
    <property type="entry name" value="WH-like_DNA-bd_sf"/>
</dbReference>
<dbReference type="AlphaFoldDB" id="A0A382MMJ5"/>
<evidence type="ECO:0008006" key="2">
    <source>
        <dbReference type="Google" id="ProtNLM"/>
    </source>
</evidence>
<dbReference type="Gene3D" id="1.10.10.10">
    <property type="entry name" value="Winged helix-like DNA-binding domain superfamily/Winged helix DNA-binding domain"/>
    <property type="match status" value="1"/>
</dbReference>
<dbReference type="Pfam" id="PF02082">
    <property type="entry name" value="Rrf2"/>
    <property type="match status" value="1"/>
</dbReference>
<evidence type="ECO:0000313" key="1">
    <source>
        <dbReference type="EMBL" id="SVC50029.1"/>
    </source>
</evidence>
<name>A0A382MMJ5_9ZZZZ</name>
<gene>
    <name evidence="1" type="ORF">METZ01_LOCUS302883</name>
</gene>
<proteinExistence type="predicted"/>
<sequence>MAMTLSSSARYGVRAMFQFPSHWGEGAVTLRILALEKGLSLAYLEQLVLIIRRSGLVKSVRGRWGVANWRETLREYRSEK</sequence>
<accession>A0A382MMJ5</accession>
<protein>
    <recommendedName>
        <fullName evidence="2">Rrf2 family transcriptional regulator</fullName>
    </recommendedName>
</protein>
<dbReference type="InterPro" id="IPR000944">
    <property type="entry name" value="Tscrpt_reg_Rrf2"/>
</dbReference>
<organism evidence="1">
    <name type="scientific">marine metagenome</name>
    <dbReference type="NCBI Taxonomy" id="408172"/>
    <lineage>
        <taxon>unclassified sequences</taxon>
        <taxon>metagenomes</taxon>
        <taxon>ecological metagenomes</taxon>
    </lineage>
</organism>
<dbReference type="SUPFAM" id="SSF46785">
    <property type="entry name" value="Winged helix' DNA-binding domain"/>
    <property type="match status" value="1"/>
</dbReference>
<dbReference type="PROSITE" id="PS51197">
    <property type="entry name" value="HTH_RRF2_2"/>
    <property type="match status" value="1"/>
</dbReference>
<dbReference type="InterPro" id="IPR036390">
    <property type="entry name" value="WH_DNA-bd_sf"/>
</dbReference>